<gene>
    <name evidence="1" type="ORF">GE061_015540</name>
</gene>
<proteinExistence type="predicted"/>
<organism evidence="1 2">
    <name type="scientific">Apolygus lucorum</name>
    <name type="common">Small green plant bug</name>
    <name type="synonym">Lygocoris lucorum</name>
    <dbReference type="NCBI Taxonomy" id="248454"/>
    <lineage>
        <taxon>Eukaryota</taxon>
        <taxon>Metazoa</taxon>
        <taxon>Ecdysozoa</taxon>
        <taxon>Arthropoda</taxon>
        <taxon>Hexapoda</taxon>
        <taxon>Insecta</taxon>
        <taxon>Pterygota</taxon>
        <taxon>Neoptera</taxon>
        <taxon>Paraneoptera</taxon>
        <taxon>Hemiptera</taxon>
        <taxon>Heteroptera</taxon>
        <taxon>Panheteroptera</taxon>
        <taxon>Cimicomorpha</taxon>
        <taxon>Miridae</taxon>
        <taxon>Mirini</taxon>
        <taxon>Apolygus</taxon>
    </lineage>
</organism>
<evidence type="ECO:0000313" key="2">
    <source>
        <dbReference type="Proteomes" id="UP000466442"/>
    </source>
</evidence>
<dbReference type="AlphaFoldDB" id="A0A6A4JLS9"/>
<comment type="caution">
    <text evidence="1">The sequence shown here is derived from an EMBL/GenBank/DDBJ whole genome shotgun (WGS) entry which is preliminary data.</text>
</comment>
<reference evidence="1" key="1">
    <citation type="journal article" date="2021" name="Mol. Ecol. Resour.">
        <title>Apolygus lucorum genome provides insights into omnivorousness and mesophyll feeding.</title>
        <authorList>
            <person name="Liu Y."/>
            <person name="Liu H."/>
            <person name="Wang H."/>
            <person name="Huang T."/>
            <person name="Liu B."/>
            <person name="Yang B."/>
            <person name="Yin L."/>
            <person name="Li B."/>
            <person name="Zhang Y."/>
            <person name="Zhang S."/>
            <person name="Jiang F."/>
            <person name="Zhang X."/>
            <person name="Ren Y."/>
            <person name="Wang B."/>
            <person name="Wang S."/>
            <person name="Lu Y."/>
            <person name="Wu K."/>
            <person name="Fan W."/>
            <person name="Wang G."/>
        </authorList>
    </citation>
    <scope>NUCLEOTIDE SEQUENCE</scope>
    <source>
        <strain evidence="1">12Hb</strain>
    </source>
</reference>
<evidence type="ECO:0000313" key="1">
    <source>
        <dbReference type="EMBL" id="KAF6209790.1"/>
    </source>
</evidence>
<sequence>MVKHTCVNQRAISQRRAARREQKAYWDRVLKKTARAIQKMTVPQLVRLVSDDIFVVKTGCGYLENCENTMDLHVNRLIRIVVEEKLHDYLKCEERILRESAKVEKKLDRLMKIKQANKSIKVPSKSLKTASQRRGIVASGEDQKFSYCSVM</sequence>
<keyword evidence="2" id="KW-1185">Reference proteome</keyword>
<name>A0A6A4JLS9_APOLU</name>
<protein>
    <submittedName>
        <fullName evidence="1">Uncharacterized protein</fullName>
    </submittedName>
</protein>
<accession>A0A6A4JLS9</accession>
<dbReference type="EMBL" id="WIXP02000006">
    <property type="protein sequence ID" value="KAF6209790.1"/>
    <property type="molecule type" value="Genomic_DNA"/>
</dbReference>
<dbReference type="Proteomes" id="UP000466442">
    <property type="component" value="Unassembled WGS sequence"/>
</dbReference>